<dbReference type="GeneID" id="106816442"/>
<dbReference type="RefSeq" id="XP_014676548.1">
    <property type="nucleotide sequence ID" value="XM_014821062.1"/>
</dbReference>
<organism evidence="5 6">
    <name type="scientific">Priapulus caudatus</name>
    <name type="common">Priapulid worm</name>
    <dbReference type="NCBI Taxonomy" id="37621"/>
    <lineage>
        <taxon>Eukaryota</taxon>
        <taxon>Metazoa</taxon>
        <taxon>Ecdysozoa</taxon>
        <taxon>Scalidophora</taxon>
        <taxon>Priapulida</taxon>
        <taxon>Priapulimorpha</taxon>
        <taxon>Priapulimorphida</taxon>
        <taxon>Priapulidae</taxon>
        <taxon>Priapulus</taxon>
    </lineage>
</organism>
<evidence type="ECO:0000256" key="3">
    <source>
        <dbReference type="ARBA" id="ARBA00020502"/>
    </source>
</evidence>
<dbReference type="Pfam" id="PF14974">
    <property type="entry name" value="P_C10"/>
    <property type="match status" value="1"/>
</dbReference>
<comment type="similarity">
    <text evidence="2">Belongs to the UPF0456 family.</text>
</comment>
<evidence type="ECO:0000256" key="4">
    <source>
        <dbReference type="ARBA" id="ARBA00022490"/>
    </source>
</evidence>
<protein>
    <recommendedName>
        <fullName evidence="3">Protein C10</fullName>
    </recommendedName>
</protein>
<comment type="subcellular location">
    <subcellularLocation>
        <location evidence="1">Cytoplasm</location>
    </subcellularLocation>
</comment>
<name>A0ABM1EWH7_PRICU</name>
<dbReference type="InterPro" id="IPR026317">
    <property type="entry name" value="P_C10"/>
</dbReference>
<keyword evidence="5" id="KW-1185">Reference proteome</keyword>
<dbReference type="PANTHER" id="PTHR13463">
    <property type="entry name" value="PROTEIN C10"/>
    <property type="match status" value="1"/>
</dbReference>
<evidence type="ECO:0000313" key="6">
    <source>
        <dbReference type="RefSeq" id="XP_014676548.1"/>
    </source>
</evidence>
<keyword evidence="4" id="KW-0963">Cytoplasm</keyword>
<evidence type="ECO:0000256" key="2">
    <source>
        <dbReference type="ARBA" id="ARBA00007083"/>
    </source>
</evidence>
<evidence type="ECO:0000313" key="5">
    <source>
        <dbReference type="Proteomes" id="UP000695022"/>
    </source>
</evidence>
<sequence length="117" mass="12957">MADHTDESTTPIFTAEQAKAALVDILEAFKQPDNVTKMEEARDNAGTDMMQTMMVVFPIATQIQMEVIPHYGFPADGEGIIKFAQIVRSLEKESAELAELNEQLRSIFIPKMAAPVT</sequence>
<dbReference type="Proteomes" id="UP000695022">
    <property type="component" value="Unplaced"/>
</dbReference>
<proteinExistence type="inferred from homology"/>
<accession>A0ABM1EWH7</accession>
<reference evidence="6" key="1">
    <citation type="submission" date="2025-08" db="UniProtKB">
        <authorList>
            <consortium name="RefSeq"/>
        </authorList>
    </citation>
    <scope>IDENTIFICATION</scope>
</reference>
<dbReference type="PANTHER" id="PTHR13463:SF3">
    <property type="entry name" value="PROTEIN C10"/>
    <property type="match status" value="1"/>
</dbReference>
<gene>
    <name evidence="6" type="primary">LOC106816442</name>
</gene>
<evidence type="ECO:0000256" key="1">
    <source>
        <dbReference type="ARBA" id="ARBA00004496"/>
    </source>
</evidence>